<dbReference type="EMBL" id="RLII01000001">
    <property type="protein sequence ID" value="RXE60704.1"/>
    <property type="molecule type" value="Genomic_DNA"/>
</dbReference>
<evidence type="ECO:0000259" key="1">
    <source>
        <dbReference type="Pfam" id="PF01370"/>
    </source>
</evidence>
<dbReference type="Gene3D" id="3.40.50.720">
    <property type="entry name" value="NAD(P)-binding Rossmann-like Domain"/>
    <property type="match status" value="1"/>
</dbReference>
<dbReference type="PANTHER" id="PTHR48079">
    <property type="entry name" value="PROTEIN YEEZ"/>
    <property type="match status" value="1"/>
</dbReference>
<gene>
    <name evidence="2" type="ORF">EFD62_01940</name>
</gene>
<feature type="domain" description="NAD-dependent epimerase/dehydratase" evidence="1">
    <location>
        <begin position="2"/>
        <end position="219"/>
    </location>
</feature>
<comment type="caution">
    <text evidence="2">The sequence shown here is derived from an EMBL/GenBank/DDBJ whole genome shotgun (WGS) entry which is preliminary data.</text>
</comment>
<dbReference type="Pfam" id="PF01370">
    <property type="entry name" value="Epimerase"/>
    <property type="match status" value="1"/>
</dbReference>
<dbReference type="RefSeq" id="WP_128705658.1">
    <property type="nucleotide sequence ID" value="NZ_RLII01000001.1"/>
</dbReference>
<reference evidence="3" key="1">
    <citation type="submission" date="2018-11" db="EMBL/GenBank/DDBJ databases">
        <title>Genome sequencing of a novel mesophilic and cellulolytic organism within the genus Hungateiclostridium.</title>
        <authorList>
            <person name="Rettenmaier R."/>
            <person name="Liebl W."/>
            <person name="Zverlov V."/>
        </authorList>
    </citation>
    <scope>NUCLEOTIDE SEQUENCE [LARGE SCALE GENOMIC DNA]</scope>
    <source>
        <strain evidence="3">N2K1</strain>
    </source>
</reference>
<dbReference type="OrthoDB" id="9811743at2"/>
<dbReference type="PANTHER" id="PTHR48079:SF6">
    <property type="entry name" value="NAD(P)-BINDING DOMAIN-CONTAINING PROTEIN-RELATED"/>
    <property type="match status" value="1"/>
</dbReference>
<sequence>MVLITGCTGYIGSRLAVRLLSMGIKVKGLVLPKEMDKVQELKKCGIEVFQGDLCNAETLKGIGKNVEFAFHMAGLHSSVDRMTSLYVNGTKGLINELKNSPLKGFYLAGNGAVYGDCGDEILYESNNTNPTHPFGLISLKTEKTVLELAERNQFPWIIFRIAEVYGDGQYDPFKNLRNYKLKILGDGTNYTSKIHIDDLIELLLLAFKSNKTNKIYNICDDLPVRQKEFYEEACSISGYSEPEWVADYTIPHRIRLSIHGLRMLSLRMSNRTIKEDLNYKLKYPAIREGLTDLFKRHETVNSNKISLQM</sequence>
<dbReference type="GO" id="GO:0004029">
    <property type="term" value="F:aldehyde dehydrogenase (NAD+) activity"/>
    <property type="evidence" value="ECO:0007669"/>
    <property type="project" value="TreeGrafter"/>
</dbReference>
<keyword evidence="3" id="KW-1185">Reference proteome</keyword>
<dbReference type="InterPro" id="IPR036291">
    <property type="entry name" value="NAD(P)-bd_dom_sf"/>
</dbReference>
<protein>
    <submittedName>
        <fullName evidence="2">NAD(P)-dependent oxidoreductase</fullName>
    </submittedName>
</protein>
<dbReference type="Proteomes" id="UP000289166">
    <property type="component" value="Unassembled WGS sequence"/>
</dbReference>
<dbReference type="GO" id="GO:0005737">
    <property type="term" value="C:cytoplasm"/>
    <property type="evidence" value="ECO:0007669"/>
    <property type="project" value="TreeGrafter"/>
</dbReference>
<dbReference type="InterPro" id="IPR051783">
    <property type="entry name" value="NAD(P)-dependent_oxidoreduct"/>
</dbReference>
<name>A0A4Q0I8B8_9FIRM</name>
<evidence type="ECO:0000313" key="3">
    <source>
        <dbReference type="Proteomes" id="UP000289166"/>
    </source>
</evidence>
<dbReference type="AlphaFoldDB" id="A0A4Q0I8B8"/>
<accession>A0A4Q0I8B8</accession>
<dbReference type="SUPFAM" id="SSF51735">
    <property type="entry name" value="NAD(P)-binding Rossmann-fold domains"/>
    <property type="match status" value="1"/>
</dbReference>
<evidence type="ECO:0000313" key="2">
    <source>
        <dbReference type="EMBL" id="RXE60704.1"/>
    </source>
</evidence>
<dbReference type="InterPro" id="IPR001509">
    <property type="entry name" value="Epimerase_deHydtase"/>
</dbReference>
<proteinExistence type="predicted"/>
<organism evidence="2 3">
    <name type="scientific">Acetivibrio mesophilus</name>
    <dbReference type="NCBI Taxonomy" id="2487273"/>
    <lineage>
        <taxon>Bacteria</taxon>
        <taxon>Bacillati</taxon>
        <taxon>Bacillota</taxon>
        <taxon>Clostridia</taxon>
        <taxon>Eubacteriales</taxon>
        <taxon>Oscillospiraceae</taxon>
        <taxon>Acetivibrio</taxon>
    </lineage>
</organism>